<dbReference type="AlphaFoldDB" id="A0AAW6MA15"/>
<dbReference type="EMBL" id="JARFID010000720">
    <property type="protein sequence ID" value="MDE8698106.1"/>
    <property type="molecule type" value="Genomic_DNA"/>
</dbReference>
<feature type="non-terminal residue" evidence="1">
    <location>
        <position position="1"/>
    </location>
</feature>
<proteinExistence type="predicted"/>
<gene>
    <name evidence="1" type="ORF">PZH42_29400</name>
</gene>
<dbReference type="Proteomes" id="UP001221924">
    <property type="component" value="Unassembled WGS sequence"/>
</dbReference>
<protein>
    <submittedName>
        <fullName evidence="1">Uncharacterized protein</fullName>
    </submittedName>
</protein>
<evidence type="ECO:0000313" key="1">
    <source>
        <dbReference type="EMBL" id="MDE8698106.1"/>
    </source>
</evidence>
<sequence>EFLIRFIIDTMSGTTEQTMTLFDVIIFSMTCPVTPTFVEQYKNDPRFSACVWSCSEAGFDATDGSFGEYSFSGKSGIAS</sequence>
<evidence type="ECO:0000313" key="2">
    <source>
        <dbReference type="Proteomes" id="UP001221924"/>
    </source>
</evidence>
<organism evidence="1 2">
    <name type="scientific">Bacteroides cellulosilyticus</name>
    <dbReference type="NCBI Taxonomy" id="246787"/>
    <lineage>
        <taxon>Bacteria</taxon>
        <taxon>Pseudomonadati</taxon>
        <taxon>Bacteroidota</taxon>
        <taxon>Bacteroidia</taxon>
        <taxon>Bacteroidales</taxon>
        <taxon>Bacteroidaceae</taxon>
        <taxon>Bacteroides</taxon>
    </lineage>
</organism>
<accession>A0AAW6MA15</accession>
<reference evidence="1" key="1">
    <citation type="submission" date="2023-03" db="EMBL/GenBank/DDBJ databases">
        <title>DFI Biobank Strains.</title>
        <authorList>
            <person name="Mostad J."/>
            <person name="Paddock L."/>
            <person name="Medina S."/>
            <person name="Waligurski E."/>
            <person name="Barat B."/>
            <person name="Smith R."/>
            <person name="Burgo V."/>
            <person name="Metcalfe C."/>
            <person name="Woodson C."/>
            <person name="Sundararajan A."/>
            <person name="Ramaswamy R."/>
            <person name="Lin H."/>
            <person name="Pamer E.G."/>
        </authorList>
    </citation>
    <scope>NUCLEOTIDE SEQUENCE</scope>
    <source>
        <strain evidence="1">DFI.9.5</strain>
    </source>
</reference>
<dbReference type="RefSeq" id="WP_275203076.1">
    <property type="nucleotide sequence ID" value="NZ_JARFID010000720.1"/>
</dbReference>
<name>A0AAW6MA15_9BACE</name>
<comment type="caution">
    <text evidence="1">The sequence shown here is derived from an EMBL/GenBank/DDBJ whole genome shotgun (WGS) entry which is preliminary data.</text>
</comment>